<feature type="binding site" evidence="13">
    <location>
        <position position="250"/>
    </location>
    <ligand>
        <name>Mg(2+)</name>
        <dbReference type="ChEBI" id="CHEBI:18420"/>
        <label>1</label>
    </ligand>
</feature>
<comment type="similarity">
    <text evidence="2">Belongs to the Nudix hydrolase family. NudF subfamily.</text>
</comment>
<dbReference type="GO" id="GO:0047631">
    <property type="term" value="F:ADP-ribose diphosphatase activity"/>
    <property type="evidence" value="ECO:0007669"/>
    <property type="project" value="UniProtKB-EC"/>
</dbReference>
<evidence type="ECO:0000256" key="14">
    <source>
        <dbReference type="PIRSR" id="PIRSR604385-3"/>
    </source>
</evidence>
<dbReference type="AlphaFoldDB" id="A0A1X6YLD6"/>
<evidence type="ECO:0000256" key="5">
    <source>
        <dbReference type="ARBA" id="ARBA00022723"/>
    </source>
</evidence>
<feature type="binding site" evidence="13">
    <location>
        <position position="270"/>
    </location>
    <ligand>
        <name>Mg(2+)</name>
        <dbReference type="ChEBI" id="CHEBI:18420"/>
        <label>1</label>
    </ligand>
</feature>
<protein>
    <recommendedName>
        <fullName evidence="4">ADP-ribose pyrophosphatase</fullName>
        <ecNumber evidence="3">3.6.1.13</ecNumber>
    </recommendedName>
    <alternativeName>
        <fullName evidence="9">ADP-ribose diphosphatase</fullName>
    </alternativeName>
    <alternativeName>
        <fullName evidence="11">ADP-ribose phosphohydrolase</fullName>
    </alternativeName>
    <alternativeName>
        <fullName evidence="10">Adenosine diphosphoribose pyrophosphatase</fullName>
    </alternativeName>
</protein>
<dbReference type="Pfam" id="PF00293">
    <property type="entry name" value="NUDIX"/>
    <property type="match status" value="1"/>
</dbReference>
<dbReference type="CDD" id="cd24155">
    <property type="entry name" value="NUDIX_ADPRase"/>
    <property type="match status" value="1"/>
</dbReference>
<dbReference type="OrthoDB" id="5292471at2"/>
<evidence type="ECO:0000256" key="1">
    <source>
        <dbReference type="ARBA" id="ARBA00001946"/>
    </source>
</evidence>
<organism evidence="16 17">
    <name type="scientific">Roseovarius halotolerans</name>
    <dbReference type="NCBI Taxonomy" id="505353"/>
    <lineage>
        <taxon>Bacteria</taxon>
        <taxon>Pseudomonadati</taxon>
        <taxon>Pseudomonadota</taxon>
        <taxon>Alphaproteobacteria</taxon>
        <taxon>Rhodobacterales</taxon>
        <taxon>Roseobacteraceae</taxon>
        <taxon>Roseovarius</taxon>
    </lineage>
</organism>
<keyword evidence="17" id="KW-1185">Reference proteome</keyword>
<dbReference type="PANTHER" id="PTHR11839:SF5">
    <property type="entry name" value="ADP-RIBOSE PYROPHOSPHATASE"/>
    <property type="match status" value="1"/>
</dbReference>
<feature type="short sequence motif" description="Nudix box" evidence="14">
    <location>
        <begin position="251"/>
        <end position="273"/>
    </location>
</feature>
<feature type="domain" description="Nudix hydrolase" evidence="15">
    <location>
        <begin position="208"/>
        <end position="348"/>
    </location>
</feature>
<keyword evidence="5 13" id="KW-0479">Metal-binding</keyword>
<keyword evidence="6 16" id="KW-0378">Hydrolase</keyword>
<evidence type="ECO:0000256" key="7">
    <source>
        <dbReference type="ARBA" id="ARBA00022842"/>
    </source>
</evidence>
<accession>A0A1X6YLD6</accession>
<dbReference type="EC" id="3.6.1.13" evidence="3"/>
<evidence type="ECO:0000256" key="6">
    <source>
        <dbReference type="ARBA" id="ARBA00022801"/>
    </source>
</evidence>
<dbReference type="GO" id="GO:0019693">
    <property type="term" value="P:ribose phosphate metabolic process"/>
    <property type="evidence" value="ECO:0007669"/>
    <property type="project" value="TreeGrafter"/>
</dbReference>
<evidence type="ECO:0000256" key="2">
    <source>
        <dbReference type="ARBA" id="ARBA00007482"/>
    </source>
</evidence>
<name>A0A1X6YLD6_9RHOB</name>
<evidence type="ECO:0000256" key="9">
    <source>
        <dbReference type="ARBA" id="ARBA00030162"/>
    </source>
</evidence>
<comment type="cofactor">
    <cofactor evidence="1 13">
        <name>Mg(2+)</name>
        <dbReference type="ChEBI" id="CHEBI:18420"/>
    </cofactor>
</comment>
<comment type="catalytic activity">
    <reaction evidence="12">
        <text>ADP-D-ribose + H2O = D-ribose 5-phosphate + AMP + 2 H(+)</text>
        <dbReference type="Rhea" id="RHEA:10412"/>
        <dbReference type="ChEBI" id="CHEBI:15377"/>
        <dbReference type="ChEBI" id="CHEBI:15378"/>
        <dbReference type="ChEBI" id="CHEBI:57967"/>
        <dbReference type="ChEBI" id="CHEBI:78346"/>
        <dbReference type="ChEBI" id="CHEBI:456215"/>
        <dbReference type="EC" id="3.6.1.13"/>
    </reaction>
</comment>
<comment type="function">
    <text evidence="8">Acts on ADP-mannose and ADP-glucose as well as ADP-ribose. Prevents glycogen biosynthesis. The reaction catalyzed by this enzyme is a limiting step of the gluconeogenic process.</text>
</comment>
<evidence type="ECO:0000313" key="17">
    <source>
        <dbReference type="Proteomes" id="UP000193207"/>
    </source>
</evidence>
<evidence type="ECO:0000256" key="11">
    <source>
        <dbReference type="ARBA" id="ARBA00033056"/>
    </source>
</evidence>
<dbReference type="EMBL" id="FWFU01000001">
    <property type="protein sequence ID" value="SLN24723.1"/>
    <property type="molecule type" value="Genomic_DNA"/>
</dbReference>
<proteinExistence type="inferred from homology"/>
<dbReference type="Proteomes" id="UP000193207">
    <property type="component" value="Unassembled WGS sequence"/>
</dbReference>
<dbReference type="GO" id="GO:0019144">
    <property type="term" value="F:ADP-sugar diphosphatase activity"/>
    <property type="evidence" value="ECO:0007669"/>
    <property type="project" value="TreeGrafter"/>
</dbReference>
<dbReference type="NCBIfam" id="TIGR00052">
    <property type="entry name" value="nudix-type nucleoside diphosphatase, YffH/AdpP family"/>
    <property type="match status" value="1"/>
</dbReference>
<evidence type="ECO:0000256" key="4">
    <source>
        <dbReference type="ARBA" id="ARBA00013297"/>
    </source>
</evidence>
<evidence type="ECO:0000256" key="12">
    <source>
        <dbReference type="ARBA" id="ARBA00049546"/>
    </source>
</evidence>
<evidence type="ECO:0000256" key="10">
    <source>
        <dbReference type="ARBA" id="ARBA00030308"/>
    </source>
</evidence>
<dbReference type="GO" id="GO:0006753">
    <property type="term" value="P:nucleoside phosphate metabolic process"/>
    <property type="evidence" value="ECO:0007669"/>
    <property type="project" value="TreeGrafter"/>
</dbReference>
<dbReference type="GO" id="GO:0046872">
    <property type="term" value="F:metal ion binding"/>
    <property type="evidence" value="ECO:0007669"/>
    <property type="project" value="UniProtKB-KW"/>
</dbReference>
<reference evidence="16 17" key="1">
    <citation type="submission" date="2017-03" db="EMBL/GenBank/DDBJ databases">
        <authorList>
            <person name="Afonso C.L."/>
            <person name="Miller P.J."/>
            <person name="Scott M.A."/>
            <person name="Spackman E."/>
            <person name="Goraichik I."/>
            <person name="Dimitrov K.M."/>
            <person name="Suarez D.L."/>
            <person name="Swayne D.E."/>
        </authorList>
    </citation>
    <scope>NUCLEOTIDE SEQUENCE [LARGE SCALE GENOMIC DNA]</scope>
    <source>
        <strain evidence="16 17">CECT 8110</strain>
    </source>
</reference>
<dbReference type="InterPro" id="IPR004385">
    <property type="entry name" value="NDP_pyrophosphatase"/>
</dbReference>
<sequence>MTWAPLLTEITGCAELDAVPATLADHALSAAEFNCFPALVAEKGTRTEGLLLRSAPQSAADRLAFFAEGQGLEARPVTLADGSAGLAFVASETEASQTDDMPWPAASWEARWGALALDACAEAMCYFGRIDAAGLAWRMPMILSRAGSRQLAAAGAPATLRSATPASEVTCLARHTSHEGYFLTREYTLRYPGFDGSMSPPLRREVFVAADAALVLPYDPRTDRLLLVEQFRMGLYARGDPRPWMLEPVAGRIDAGETPEAAARRECEEEAGLALDRLELIAGHYCSPGCSTEYFYLYLGLCDLPEEGEGRGGLECENEDIRTHVISFERAMELLNSGEAENGPLVLSLVWLSRERERLRGSA</sequence>
<evidence type="ECO:0000256" key="13">
    <source>
        <dbReference type="PIRSR" id="PIRSR604385-2"/>
    </source>
</evidence>
<dbReference type="PROSITE" id="PS51462">
    <property type="entry name" value="NUDIX"/>
    <property type="match status" value="1"/>
</dbReference>
<dbReference type="InterPro" id="IPR015797">
    <property type="entry name" value="NUDIX_hydrolase-like_dom_sf"/>
</dbReference>
<feature type="binding site" evidence="13">
    <location>
        <position position="266"/>
    </location>
    <ligand>
        <name>Mg(2+)</name>
        <dbReference type="ChEBI" id="CHEBI:18420"/>
        <label>1</label>
    </ligand>
</feature>
<evidence type="ECO:0000313" key="16">
    <source>
        <dbReference type="EMBL" id="SLN24723.1"/>
    </source>
</evidence>
<feature type="binding site" evidence="13">
    <location>
        <position position="319"/>
    </location>
    <ligand>
        <name>Mg(2+)</name>
        <dbReference type="ChEBI" id="CHEBI:18420"/>
        <label>1</label>
    </ligand>
</feature>
<keyword evidence="7 13" id="KW-0460">Magnesium</keyword>
<dbReference type="SUPFAM" id="SSF55811">
    <property type="entry name" value="Nudix"/>
    <property type="match status" value="1"/>
</dbReference>
<gene>
    <name evidence="16" type="primary">nudF</name>
    <name evidence="16" type="ORF">ROH8110_01040</name>
</gene>
<dbReference type="PANTHER" id="PTHR11839">
    <property type="entry name" value="UDP/ADP-SUGAR PYROPHOSPHATASE"/>
    <property type="match status" value="1"/>
</dbReference>
<evidence type="ECO:0000256" key="3">
    <source>
        <dbReference type="ARBA" id="ARBA00012453"/>
    </source>
</evidence>
<dbReference type="InterPro" id="IPR000086">
    <property type="entry name" value="NUDIX_hydrolase_dom"/>
</dbReference>
<dbReference type="Gene3D" id="3.90.79.10">
    <property type="entry name" value="Nucleoside Triphosphate Pyrophosphohydrolase"/>
    <property type="match status" value="1"/>
</dbReference>
<evidence type="ECO:0000259" key="15">
    <source>
        <dbReference type="PROSITE" id="PS51462"/>
    </source>
</evidence>
<evidence type="ECO:0000256" key="8">
    <source>
        <dbReference type="ARBA" id="ARBA00025164"/>
    </source>
</evidence>
<dbReference type="RefSeq" id="WP_085816613.1">
    <property type="nucleotide sequence ID" value="NZ_RBXI01000003.1"/>
</dbReference>
<dbReference type="GO" id="GO:0005829">
    <property type="term" value="C:cytosol"/>
    <property type="evidence" value="ECO:0007669"/>
    <property type="project" value="TreeGrafter"/>
</dbReference>